<keyword evidence="5" id="KW-1185">Reference proteome</keyword>
<dbReference type="SUPFAM" id="SSF56801">
    <property type="entry name" value="Acetyl-CoA synthetase-like"/>
    <property type="match status" value="1"/>
</dbReference>
<dbReference type="Proteomes" id="UP000320011">
    <property type="component" value="Unassembled WGS sequence"/>
</dbReference>
<dbReference type="InterPro" id="IPR025110">
    <property type="entry name" value="AMP-bd_C"/>
</dbReference>
<dbReference type="CDD" id="cd05930">
    <property type="entry name" value="A_NRPS"/>
    <property type="match status" value="1"/>
</dbReference>
<dbReference type="GO" id="GO:0044550">
    <property type="term" value="P:secondary metabolite biosynthetic process"/>
    <property type="evidence" value="ECO:0007669"/>
    <property type="project" value="TreeGrafter"/>
</dbReference>
<dbReference type="InterPro" id="IPR036736">
    <property type="entry name" value="ACP-like_sf"/>
</dbReference>
<dbReference type="GO" id="GO:0043041">
    <property type="term" value="P:amino acid activation for nonribosomal peptide biosynthetic process"/>
    <property type="evidence" value="ECO:0007669"/>
    <property type="project" value="TreeGrafter"/>
</dbReference>
<dbReference type="SUPFAM" id="SSF52777">
    <property type="entry name" value="CoA-dependent acyltransferases"/>
    <property type="match status" value="1"/>
</dbReference>
<dbReference type="PANTHER" id="PTHR45527:SF1">
    <property type="entry name" value="FATTY ACID SYNTHASE"/>
    <property type="match status" value="1"/>
</dbReference>
<name>A0A558B707_9PSEU</name>
<accession>A0A558B707</accession>
<dbReference type="Gene3D" id="1.10.1200.10">
    <property type="entry name" value="ACP-like"/>
    <property type="match status" value="1"/>
</dbReference>
<dbReference type="Gene3D" id="2.30.38.10">
    <property type="entry name" value="Luciferase, Domain 3"/>
    <property type="match status" value="1"/>
</dbReference>
<dbReference type="Pfam" id="PF00550">
    <property type="entry name" value="PP-binding"/>
    <property type="match status" value="1"/>
</dbReference>
<protein>
    <submittedName>
        <fullName evidence="4">Non-ribosomal peptide synthetase</fullName>
    </submittedName>
</protein>
<dbReference type="GO" id="GO:0005737">
    <property type="term" value="C:cytoplasm"/>
    <property type="evidence" value="ECO:0007669"/>
    <property type="project" value="TreeGrafter"/>
</dbReference>
<sequence length="800" mass="87945">MKPTFGTIPRWAAVPAEGIHEHETAMPDDFATTLAATAGRLGVPPHVLVLAAHTKVLAVLTGEQRIVTGYLAPGREDAATLDLTVHDGSWRELIAHLDRAEPSEPEEPPAFETTLDPVGDRDWPEALPAGVVLAIRFERASNRLRLRYRSELIDDDYAGRIAGYHRSALDLIVADPDARHRRAKLLSEEEIAFQLEALAGPRRSRPDRAFHELFEQRVREQPEAIAAVHGAARLTYRELNRRANRIAWALLARGTVREDVVAVMTERNLDWFAAVIAVFKAGAAYLPIEPRFPADRIAAMLTRSGCRFALTEPGSDRGLRDAADIATMVIGDLYTGDGPEGDPHVRVEPGQLAYIYFTSGSTGEPKGAMCEHAGLLNHLYAKADDVGIGASDVVAQTAPQCFDISLWQLICGPLMGGRTVIVGEELILDVERLIDHLVRERVTVLQVVPSYLDVIVSFLEKHHRPLGALRHVLVTGEEIKKDLVRRWFAAVPGIGLINAYGLTETSDDTNHEIMYQVPAQDRVPLGPPVANVRIYLVDESLQPVPLGAAGEIVFSGVCVGRGYINDAERTRLAFGTDPHCPGQRLYRSGDLGRWLPDFKLEFLGRADSQVKIRGFRIEPGEVENALLLVPGVRAGAVVVAERADGTRQLVAFYRSDTETTAEELRAVLSRTLPAYMIPAAFHRRDRLPLTANGKIDRKALVRLAAELFRPGTPREAGAGTPAQRRLALAWSQVLGIPVDEIGWSDHFFDRGGTSLSAVRLAIVLDRLVSPKDMTDHPVLADLATLLEQRCQEATESERRV</sequence>
<evidence type="ECO:0000259" key="3">
    <source>
        <dbReference type="Pfam" id="PF13193"/>
    </source>
</evidence>
<dbReference type="EMBL" id="VJWX01000374">
    <property type="protein sequence ID" value="TVT32296.1"/>
    <property type="molecule type" value="Genomic_DNA"/>
</dbReference>
<dbReference type="InterPro" id="IPR010071">
    <property type="entry name" value="AA_adenyl_dom"/>
</dbReference>
<reference evidence="4 5" key="2">
    <citation type="submission" date="2019-08" db="EMBL/GenBank/DDBJ databases">
        <title>Amycolatopsis acidicola sp. nov., isolated from peat swamp forest soil.</title>
        <authorList>
            <person name="Srisuk N."/>
        </authorList>
    </citation>
    <scope>NUCLEOTIDE SEQUENCE [LARGE SCALE GENOMIC DNA]</scope>
    <source>
        <strain evidence="4 5">TBRC 6029</strain>
    </source>
</reference>
<dbReference type="NCBIfam" id="TIGR01733">
    <property type="entry name" value="AA-adenyl-dom"/>
    <property type="match status" value="1"/>
</dbReference>
<comment type="caution">
    <text evidence="4">The sequence shown here is derived from an EMBL/GenBank/DDBJ whole genome shotgun (WGS) entry which is preliminary data.</text>
</comment>
<dbReference type="Gene3D" id="3.40.50.980">
    <property type="match status" value="2"/>
</dbReference>
<dbReference type="FunFam" id="3.40.50.980:FF:000001">
    <property type="entry name" value="Non-ribosomal peptide synthetase"/>
    <property type="match status" value="1"/>
</dbReference>
<dbReference type="SUPFAM" id="SSF47336">
    <property type="entry name" value="ACP-like"/>
    <property type="match status" value="1"/>
</dbReference>
<dbReference type="InterPro" id="IPR009081">
    <property type="entry name" value="PP-bd_ACP"/>
</dbReference>
<dbReference type="RefSeq" id="WP_144591798.1">
    <property type="nucleotide sequence ID" value="NZ_VJWX01000374.1"/>
</dbReference>
<feature type="domain" description="AMP-dependent synthetase/ligase" evidence="1">
    <location>
        <begin position="214"/>
        <end position="563"/>
    </location>
</feature>
<dbReference type="Gene3D" id="3.30.559.30">
    <property type="entry name" value="Nonribosomal peptide synthetase, condensation domain"/>
    <property type="match status" value="1"/>
</dbReference>
<evidence type="ECO:0000313" key="4">
    <source>
        <dbReference type="EMBL" id="TVT32296.1"/>
    </source>
</evidence>
<dbReference type="InterPro" id="IPR045851">
    <property type="entry name" value="AMP-bd_C_sf"/>
</dbReference>
<feature type="domain" description="AMP-binding enzyme C-terminal" evidence="3">
    <location>
        <begin position="621"/>
        <end position="694"/>
    </location>
</feature>
<dbReference type="InterPro" id="IPR000873">
    <property type="entry name" value="AMP-dep_synth/lig_dom"/>
</dbReference>
<dbReference type="InterPro" id="IPR020845">
    <property type="entry name" value="AMP-binding_CS"/>
</dbReference>
<dbReference type="PANTHER" id="PTHR45527">
    <property type="entry name" value="NONRIBOSOMAL PEPTIDE SYNTHETASE"/>
    <property type="match status" value="1"/>
</dbReference>
<dbReference type="OrthoDB" id="2472181at2"/>
<evidence type="ECO:0000313" key="5">
    <source>
        <dbReference type="Proteomes" id="UP000320011"/>
    </source>
</evidence>
<gene>
    <name evidence="4" type="ORF">FNH05_27790</name>
</gene>
<organism evidence="4 5">
    <name type="scientific">Amycolatopsis rhizosphaerae</name>
    <dbReference type="NCBI Taxonomy" id="2053003"/>
    <lineage>
        <taxon>Bacteria</taxon>
        <taxon>Bacillati</taxon>
        <taxon>Actinomycetota</taxon>
        <taxon>Actinomycetes</taxon>
        <taxon>Pseudonocardiales</taxon>
        <taxon>Pseudonocardiaceae</taxon>
        <taxon>Amycolatopsis</taxon>
    </lineage>
</organism>
<dbReference type="AlphaFoldDB" id="A0A558B707"/>
<dbReference type="PROSITE" id="PS00455">
    <property type="entry name" value="AMP_BINDING"/>
    <property type="match status" value="1"/>
</dbReference>
<dbReference type="Pfam" id="PF00501">
    <property type="entry name" value="AMP-binding"/>
    <property type="match status" value="1"/>
</dbReference>
<dbReference type="Pfam" id="PF13193">
    <property type="entry name" value="AMP-binding_C"/>
    <property type="match status" value="1"/>
</dbReference>
<feature type="domain" description="Carrier" evidence="2">
    <location>
        <begin position="725"/>
        <end position="786"/>
    </location>
</feature>
<evidence type="ECO:0000259" key="2">
    <source>
        <dbReference type="Pfam" id="PF00550"/>
    </source>
</evidence>
<dbReference type="GO" id="GO:0031177">
    <property type="term" value="F:phosphopantetheine binding"/>
    <property type="evidence" value="ECO:0007669"/>
    <property type="project" value="TreeGrafter"/>
</dbReference>
<evidence type="ECO:0000259" key="1">
    <source>
        <dbReference type="Pfam" id="PF00501"/>
    </source>
</evidence>
<reference evidence="4 5" key="1">
    <citation type="submission" date="2019-07" db="EMBL/GenBank/DDBJ databases">
        <authorList>
            <person name="Duangmal K."/>
            <person name="Teo W.F.A."/>
        </authorList>
    </citation>
    <scope>NUCLEOTIDE SEQUENCE [LARGE SCALE GENOMIC DNA]</scope>
    <source>
        <strain evidence="4 5">TBRC 6029</strain>
    </source>
</reference>
<proteinExistence type="predicted"/>
<dbReference type="Gene3D" id="3.30.300.30">
    <property type="match status" value="1"/>
</dbReference>